<gene>
    <name evidence="1" type="ORF">FGIG_05995</name>
</gene>
<accession>A0A504YE40</accession>
<keyword evidence="2" id="KW-1185">Reference proteome</keyword>
<evidence type="ECO:0000313" key="2">
    <source>
        <dbReference type="Proteomes" id="UP000316759"/>
    </source>
</evidence>
<name>A0A504YE40_FASGI</name>
<sequence>MPAVIHVYVPNVCGARFLRLVRTHAAQLADTPLRLMTKLIYASVASEIFPSFDGPLRRGLANTKRPRKADFHLFMVPYS</sequence>
<reference evidence="1 2" key="1">
    <citation type="submission" date="2019-04" db="EMBL/GenBank/DDBJ databases">
        <title>Annotation for the trematode Fasciola gigantica.</title>
        <authorList>
            <person name="Choi Y.-J."/>
        </authorList>
    </citation>
    <scope>NUCLEOTIDE SEQUENCE [LARGE SCALE GENOMIC DNA]</scope>
    <source>
        <strain evidence="1">Uganda_cow_1</strain>
    </source>
</reference>
<dbReference type="Proteomes" id="UP000316759">
    <property type="component" value="Unassembled WGS sequence"/>
</dbReference>
<dbReference type="EMBL" id="SUNJ01014686">
    <property type="protein sequence ID" value="TPP56310.1"/>
    <property type="molecule type" value="Genomic_DNA"/>
</dbReference>
<comment type="caution">
    <text evidence="1">The sequence shown here is derived from an EMBL/GenBank/DDBJ whole genome shotgun (WGS) entry which is preliminary data.</text>
</comment>
<protein>
    <submittedName>
        <fullName evidence="1">Uncharacterized protein</fullName>
    </submittedName>
</protein>
<evidence type="ECO:0000313" key="1">
    <source>
        <dbReference type="EMBL" id="TPP56310.1"/>
    </source>
</evidence>
<organism evidence="1 2">
    <name type="scientific">Fasciola gigantica</name>
    <name type="common">Giant liver fluke</name>
    <dbReference type="NCBI Taxonomy" id="46835"/>
    <lineage>
        <taxon>Eukaryota</taxon>
        <taxon>Metazoa</taxon>
        <taxon>Spiralia</taxon>
        <taxon>Lophotrochozoa</taxon>
        <taxon>Platyhelminthes</taxon>
        <taxon>Trematoda</taxon>
        <taxon>Digenea</taxon>
        <taxon>Plagiorchiida</taxon>
        <taxon>Echinostomata</taxon>
        <taxon>Echinostomatoidea</taxon>
        <taxon>Fasciolidae</taxon>
        <taxon>Fasciola</taxon>
    </lineage>
</organism>
<dbReference type="AlphaFoldDB" id="A0A504YE40"/>
<proteinExistence type="predicted"/>